<evidence type="ECO:0000313" key="1">
    <source>
        <dbReference type="EMBL" id="AQG78636.1"/>
    </source>
</evidence>
<dbReference type="KEGG" id="smon:AWR27_04365"/>
<dbReference type="RefSeq" id="WP_077130075.1">
    <property type="nucleotide sequence ID" value="NZ_CP014263.1"/>
</dbReference>
<evidence type="ECO:0000313" key="2">
    <source>
        <dbReference type="Proteomes" id="UP000187941"/>
    </source>
</evidence>
<reference evidence="1 2" key="1">
    <citation type="submission" date="2016-01" db="EMBL/GenBank/DDBJ databases">
        <authorList>
            <person name="Oliw E.H."/>
        </authorList>
    </citation>
    <scope>NUCLEOTIDE SEQUENCE [LARGE SCALE GENOMIC DNA]</scope>
    <source>
        <strain evidence="1 2">DY10</strain>
    </source>
</reference>
<proteinExistence type="predicted"/>
<dbReference type="AlphaFoldDB" id="A0A1P9WTC8"/>
<organism evidence="1 2">
    <name type="scientific">Spirosoma montaniterrae</name>
    <dbReference type="NCBI Taxonomy" id="1178516"/>
    <lineage>
        <taxon>Bacteria</taxon>
        <taxon>Pseudomonadati</taxon>
        <taxon>Bacteroidota</taxon>
        <taxon>Cytophagia</taxon>
        <taxon>Cytophagales</taxon>
        <taxon>Cytophagaceae</taxon>
        <taxon>Spirosoma</taxon>
    </lineage>
</organism>
<protein>
    <submittedName>
        <fullName evidence="1">Uncharacterized protein</fullName>
    </submittedName>
</protein>
<keyword evidence="2" id="KW-1185">Reference proteome</keyword>
<name>A0A1P9WTC8_9BACT</name>
<dbReference type="Proteomes" id="UP000187941">
    <property type="component" value="Chromosome"/>
</dbReference>
<sequence>MRLAAGLSVLMILVIVWPVRYNWARKPVDSFPLSYYPMFSHDRHGKAEMTYLLGVSADGKRRYLPYQLAGTGGMNQVRKVIAKRAKKDPTGLCKTVADAIASGERDLNDVQTVKIIRGQFSFDQFFSGDQTPKSSNVLCSCFVNRDAIAHK</sequence>
<dbReference type="EMBL" id="CP014263">
    <property type="protein sequence ID" value="AQG78636.1"/>
    <property type="molecule type" value="Genomic_DNA"/>
</dbReference>
<gene>
    <name evidence="1" type="ORF">AWR27_04365</name>
</gene>
<accession>A0A1P9WTC8</accession>